<accession>A0ABT8M9D4</accession>
<dbReference type="RefSeq" id="WP_301663664.1">
    <property type="nucleotide sequence ID" value="NZ_VCYH01000004.1"/>
</dbReference>
<reference evidence="1" key="1">
    <citation type="submission" date="2019-05" db="EMBL/GenBank/DDBJ databases">
        <title>Methanoculleus sp. FWC-SCC1, a methanogenic archaeon isolated from deep marine cold seep.</title>
        <authorList>
            <person name="Chen Y.-W."/>
            <person name="Chen S.-C."/>
            <person name="Teng N.-H."/>
            <person name="Lai M.-C."/>
        </authorList>
    </citation>
    <scope>NUCLEOTIDE SEQUENCE</scope>
    <source>
        <strain evidence="1">FWC-SCC1</strain>
    </source>
</reference>
<proteinExistence type="predicted"/>
<dbReference type="Proteomes" id="UP001168338">
    <property type="component" value="Unassembled WGS sequence"/>
</dbReference>
<dbReference type="NCBIfam" id="NF011470">
    <property type="entry name" value="PRK14887.1"/>
    <property type="match status" value="1"/>
</dbReference>
<evidence type="ECO:0000313" key="2">
    <source>
        <dbReference type="Proteomes" id="UP001168338"/>
    </source>
</evidence>
<gene>
    <name evidence="1" type="ORF">FGU65_06545</name>
</gene>
<protein>
    <recommendedName>
        <fullName evidence="3">KEOPS complex subunit Pcc1</fullName>
    </recommendedName>
</protein>
<organism evidence="1 2">
    <name type="scientific">Methanoculleus frigidifontis</name>
    <dbReference type="NCBI Taxonomy" id="2584085"/>
    <lineage>
        <taxon>Archaea</taxon>
        <taxon>Methanobacteriati</taxon>
        <taxon>Methanobacteriota</taxon>
        <taxon>Stenosarchaea group</taxon>
        <taxon>Methanomicrobia</taxon>
        <taxon>Methanomicrobiales</taxon>
        <taxon>Methanomicrobiaceae</taxon>
        <taxon>Methanoculleus</taxon>
    </lineage>
</organism>
<name>A0ABT8M9D4_9EURY</name>
<dbReference type="EMBL" id="VCYH01000004">
    <property type="protein sequence ID" value="MDN7024548.1"/>
    <property type="molecule type" value="Genomic_DNA"/>
</dbReference>
<evidence type="ECO:0000313" key="1">
    <source>
        <dbReference type="EMBL" id="MDN7024548.1"/>
    </source>
</evidence>
<sequence>MIRIEGTIVTPHADAACVAGAVSPDNLSLIRTSPAEGGVKTEIAGTRLRSVIASVDDYLMNLAIAEDVCSYVSR</sequence>
<evidence type="ECO:0008006" key="3">
    <source>
        <dbReference type="Google" id="ProtNLM"/>
    </source>
</evidence>
<keyword evidence="2" id="KW-1185">Reference proteome</keyword>
<comment type="caution">
    <text evidence="1">The sequence shown here is derived from an EMBL/GenBank/DDBJ whole genome shotgun (WGS) entry which is preliminary data.</text>
</comment>